<name>A0A4R8J1J3_9GAMM</name>
<comment type="caution">
    <text evidence="2">The sequence shown here is derived from an EMBL/GenBank/DDBJ whole genome shotgun (WGS) entry which is preliminary data.</text>
</comment>
<evidence type="ECO:0000313" key="2">
    <source>
        <dbReference type="EMBL" id="TDY04049.1"/>
    </source>
</evidence>
<organism evidence="2 3">
    <name type="scientific">Thiohalophilus thiocyanatoxydans</name>
    <dbReference type="NCBI Taxonomy" id="381308"/>
    <lineage>
        <taxon>Bacteria</taxon>
        <taxon>Pseudomonadati</taxon>
        <taxon>Pseudomonadota</taxon>
        <taxon>Gammaproteobacteria</taxon>
        <taxon>Thiohalomonadales</taxon>
        <taxon>Thiohalophilaceae</taxon>
        <taxon>Thiohalophilus</taxon>
    </lineage>
</organism>
<dbReference type="RefSeq" id="WP_134080623.1">
    <property type="nucleotide sequence ID" value="NZ_SOQX01000001.1"/>
</dbReference>
<feature type="signal peptide" evidence="1">
    <location>
        <begin position="1"/>
        <end position="19"/>
    </location>
</feature>
<keyword evidence="1" id="KW-0732">Signal</keyword>
<dbReference type="EMBL" id="SOQX01000001">
    <property type="protein sequence ID" value="TDY04049.1"/>
    <property type="molecule type" value="Genomic_DNA"/>
</dbReference>
<dbReference type="AlphaFoldDB" id="A0A4R8J1J3"/>
<gene>
    <name evidence="2" type="ORF">EDC23_0421</name>
</gene>
<accession>A0A4R8J1J3</accession>
<dbReference type="Pfam" id="PF13852">
    <property type="entry name" value="DUF4197"/>
    <property type="match status" value="1"/>
</dbReference>
<protein>
    <submittedName>
        <fullName evidence="2">Uncharacterized protein DUF4197</fullName>
    </submittedName>
</protein>
<keyword evidence="3" id="KW-1185">Reference proteome</keyword>
<dbReference type="OrthoDB" id="5292580at2"/>
<feature type="chain" id="PRO_5020388888" evidence="1">
    <location>
        <begin position="20"/>
        <end position="239"/>
    </location>
</feature>
<evidence type="ECO:0000256" key="1">
    <source>
        <dbReference type="SAM" id="SignalP"/>
    </source>
</evidence>
<dbReference type="InterPro" id="IPR025245">
    <property type="entry name" value="DUF4197"/>
</dbReference>
<dbReference type="PROSITE" id="PS51257">
    <property type="entry name" value="PROKAR_LIPOPROTEIN"/>
    <property type="match status" value="1"/>
</dbReference>
<reference evidence="2 3" key="1">
    <citation type="submission" date="2019-03" db="EMBL/GenBank/DDBJ databases">
        <title>Genomic Encyclopedia of Type Strains, Phase IV (KMG-IV): sequencing the most valuable type-strain genomes for metagenomic binning, comparative biology and taxonomic classification.</title>
        <authorList>
            <person name="Goeker M."/>
        </authorList>
    </citation>
    <scope>NUCLEOTIDE SEQUENCE [LARGE SCALE GENOMIC DNA]</scope>
    <source>
        <strain evidence="2 3">DSM 16326</strain>
    </source>
</reference>
<sequence>MRAMGKLLSILLFSGLLTACSGDLFKQGEDMLNQNRPLTEDEIAAGLKEALKVGTERAVDQVGQQGGYYQDQAIHIPLPAKLQPVQDALVKVGLGHYLAELEQGMNRAAEVAAPKARALFVEAVQQMSWQDVKQIYDGPDDAATRYFQKTMTPELKRMMRPVIDDTLAQVGVVQTYDRVMDRYRAIPFAQELNFDLNDYVIQHGIDGMFYYLAKEEATIRQDPAKRTTEILQRVFGRKN</sequence>
<proteinExistence type="predicted"/>
<evidence type="ECO:0000313" key="3">
    <source>
        <dbReference type="Proteomes" id="UP000294914"/>
    </source>
</evidence>
<dbReference type="Proteomes" id="UP000294914">
    <property type="component" value="Unassembled WGS sequence"/>
</dbReference>